<keyword evidence="2" id="KW-0456">Lyase</keyword>
<dbReference type="EMBL" id="KN832984">
    <property type="protein sequence ID" value="KIM85813.1"/>
    <property type="molecule type" value="Genomic_DNA"/>
</dbReference>
<dbReference type="PANTHER" id="PTHR10067:SF9">
    <property type="entry name" value="PHOSPHATIDYLSERINE DECARBOXYLASE FAMILY PROTEIN (AFU_ORTHOLOGUE AFUA_7G01730)"/>
    <property type="match status" value="1"/>
</dbReference>
<evidence type="ECO:0000313" key="6">
    <source>
        <dbReference type="Proteomes" id="UP000054166"/>
    </source>
</evidence>
<dbReference type="Proteomes" id="UP000054166">
    <property type="component" value="Unassembled WGS sequence"/>
</dbReference>
<accession>A0A0C3BHL7</accession>
<dbReference type="GO" id="GO:0006646">
    <property type="term" value="P:phosphatidylethanolamine biosynthetic process"/>
    <property type="evidence" value="ECO:0007669"/>
    <property type="project" value="TreeGrafter"/>
</dbReference>
<dbReference type="PANTHER" id="PTHR10067">
    <property type="entry name" value="PHOSPHATIDYLSERINE DECARBOXYLASE"/>
    <property type="match status" value="1"/>
</dbReference>
<dbReference type="InterPro" id="IPR022237">
    <property type="entry name" value="PsiD-like"/>
</dbReference>
<keyword evidence="6" id="KW-1185">Reference proteome</keyword>
<sequence length="374" mass="41705">MAATLNHRDSNRTERYRSKGLETSYQRVPAADRRRCRDFHGFPSDVSAGKPQVHDYMVMLGLFNLIIGEAPVFQSNDGLVGFPINAILDWPMGTTAGVSTFFIPKVNAQFKKMFDVWASFLKSSDSCTVLSTMDGGWLSPAALQNRPDFQKTFDNFFTRLFQPNVRPVYFSKDNSIVNSGCESTVYRIQYNIQERDRFWLKGQPYSLAFMLDNHHSTSKFVNGTVYQAFLSAFSYHRWHSPVNGTVKDVVSVPGTYYVESPAEGFRNPSGPDPAADDLSQSFITSVATRALIFIEADNHEIGLMCFMAVGMAEVSTCEITVKPNDVVKKGDPLGMFHFGGSTHCMIFRPETKITFSPDVGDPVQLNAAVATIGR</sequence>
<protein>
    <recommendedName>
        <fullName evidence="4">L-tryptophan decarboxylase PsiD-like domain-containing protein</fullName>
    </recommendedName>
</protein>
<evidence type="ECO:0000256" key="3">
    <source>
        <dbReference type="SAM" id="MobiDB-lite"/>
    </source>
</evidence>
<evidence type="ECO:0000259" key="4">
    <source>
        <dbReference type="Pfam" id="PF12588"/>
    </source>
</evidence>
<dbReference type="Pfam" id="PF02666">
    <property type="entry name" value="PS_Dcarbxylase"/>
    <property type="match status" value="1"/>
</dbReference>
<dbReference type="InterPro" id="IPR003817">
    <property type="entry name" value="PS_Dcarbxylase"/>
</dbReference>
<proteinExistence type="predicted"/>
<dbReference type="AlphaFoldDB" id="A0A0C3BHL7"/>
<dbReference type="GO" id="GO:0004609">
    <property type="term" value="F:phosphatidylserine decarboxylase activity"/>
    <property type="evidence" value="ECO:0007669"/>
    <property type="project" value="InterPro"/>
</dbReference>
<gene>
    <name evidence="5" type="ORF">PILCRDRAFT_5447</name>
</gene>
<evidence type="ECO:0000256" key="1">
    <source>
        <dbReference type="ARBA" id="ARBA00022793"/>
    </source>
</evidence>
<evidence type="ECO:0000256" key="2">
    <source>
        <dbReference type="ARBA" id="ARBA00023239"/>
    </source>
</evidence>
<reference evidence="5 6" key="1">
    <citation type="submission" date="2014-04" db="EMBL/GenBank/DDBJ databases">
        <authorList>
            <consortium name="DOE Joint Genome Institute"/>
            <person name="Kuo A."/>
            <person name="Tarkka M."/>
            <person name="Buscot F."/>
            <person name="Kohler A."/>
            <person name="Nagy L.G."/>
            <person name="Floudas D."/>
            <person name="Copeland A."/>
            <person name="Barry K.W."/>
            <person name="Cichocki N."/>
            <person name="Veneault-Fourrey C."/>
            <person name="LaButti K."/>
            <person name="Lindquist E.A."/>
            <person name="Lipzen A."/>
            <person name="Lundell T."/>
            <person name="Morin E."/>
            <person name="Murat C."/>
            <person name="Sun H."/>
            <person name="Tunlid A."/>
            <person name="Henrissat B."/>
            <person name="Grigoriev I.V."/>
            <person name="Hibbett D.S."/>
            <person name="Martin F."/>
            <person name="Nordberg H.P."/>
            <person name="Cantor M.N."/>
            <person name="Hua S.X."/>
        </authorList>
    </citation>
    <scope>NUCLEOTIDE SEQUENCE [LARGE SCALE GENOMIC DNA]</scope>
    <source>
        <strain evidence="5 6">F 1598</strain>
    </source>
</reference>
<dbReference type="GO" id="GO:0005739">
    <property type="term" value="C:mitochondrion"/>
    <property type="evidence" value="ECO:0007669"/>
    <property type="project" value="TreeGrafter"/>
</dbReference>
<dbReference type="InParanoid" id="A0A0C3BHL7"/>
<feature type="region of interest" description="Disordered" evidence="3">
    <location>
        <begin position="1"/>
        <end position="21"/>
    </location>
</feature>
<dbReference type="HOGENOM" id="CLU_033450_0_0_1"/>
<feature type="compositionally biased region" description="Basic and acidic residues" evidence="3">
    <location>
        <begin position="1"/>
        <end position="20"/>
    </location>
</feature>
<dbReference type="Pfam" id="PF12588">
    <property type="entry name" value="PSDC"/>
    <property type="match status" value="1"/>
</dbReference>
<name>A0A0C3BHL7_PILCF</name>
<dbReference type="STRING" id="765440.A0A0C3BHL7"/>
<organism evidence="5 6">
    <name type="scientific">Piloderma croceum (strain F 1598)</name>
    <dbReference type="NCBI Taxonomy" id="765440"/>
    <lineage>
        <taxon>Eukaryota</taxon>
        <taxon>Fungi</taxon>
        <taxon>Dikarya</taxon>
        <taxon>Basidiomycota</taxon>
        <taxon>Agaricomycotina</taxon>
        <taxon>Agaricomycetes</taxon>
        <taxon>Agaricomycetidae</taxon>
        <taxon>Atheliales</taxon>
        <taxon>Atheliaceae</taxon>
        <taxon>Piloderma</taxon>
    </lineage>
</organism>
<keyword evidence="1" id="KW-0210">Decarboxylase</keyword>
<feature type="domain" description="L-tryptophan decarboxylase PsiD-like" evidence="4">
    <location>
        <begin position="47"/>
        <end position="144"/>
    </location>
</feature>
<reference evidence="6" key="2">
    <citation type="submission" date="2015-01" db="EMBL/GenBank/DDBJ databases">
        <title>Evolutionary Origins and Diversification of the Mycorrhizal Mutualists.</title>
        <authorList>
            <consortium name="DOE Joint Genome Institute"/>
            <consortium name="Mycorrhizal Genomics Consortium"/>
            <person name="Kohler A."/>
            <person name="Kuo A."/>
            <person name="Nagy L.G."/>
            <person name="Floudas D."/>
            <person name="Copeland A."/>
            <person name="Barry K.W."/>
            <person name="Cichocki N."/>
            <person name="Veneault-Fourrey C."/>
            <person name="LaButti K."/>
            <person name="Lindquist E.A."/>
            <person name="Lipzen A."/>
            <person name="Lundell T."/>
            <person name="Morin E."/>
            <person name="Murat C."/>
            <person name="Riley R."/>
            <person name="Ohm R."/>
            <person name="Sun H."/>
            <person name="Tunlid A."/>
            <person name="Henrissat B."/>
            <person name="Grigoriev I.V."/>
            <person name="Hibbett D.S."/>
            <person name="Martin F."/>
        </authorList>
    </citation>
    <scope>NUCLEOTIDE SEQUENCE [LARGE SCALE GENOMIC DNA]</scope>
    <source>
        <strain evidence="6">F 1598</strain>
    </source>
</reference>
<dbReference type="OrthoDB" id="5973539at2759"/>
<evidence type="ECO:0000313" key="5">
    <source>
        <dbReference type="EMBL" id="KIM85813.1"/>
    </source>
</evidence>